<comment type="pathway">
    <text evidence="3 9">Carbohydrate metabolism; galactose metabolism.</text>
</comment>
<evidence type="ECO:0000313" key="12">
    <source>
        <dbReference type="Proteomes" id="UP001158067"/>
    </source>
</evidence>
<dbReference type="PANTHER" id="PTHR43725">
    <property type="entry name" value="UDP-GLUCOSE 4-EPIMERASE"/>
    <property type="match status" value="1"/>
</dbReference>
<evidence type="ECO:0000256" key="4">
    <source>
        <dbReference type="ARBA" id="ARBA00007637"/>
    </source>
</evidence>
<dbReference type="PANTHER" id="PTHR43725:SF47">
    <property type="entry name" value="UDP-GLUCOSE 4-EPIMERASE"/>
    <property type="match status" value="1"/>
</dbReference>
<keyword evidence="9" id="KW-0119">Carbohydrate metabolism</keyword>
<comment type="subunit">
    <text evidence="9">Homodimer.</text>
</comment>
<dbReference type="NCBIfam" id="TIGR01179">
    <property type="entry name" value="galE"/>
    <property type="match status" value="1"/>
</dbReference>
<proteinExistence type="inferred from homology"/>
<evidence type="ECO:0000256" key="2">
    <source>
        <dbReference type="ARBA" id="ARBA00001911"/>
    </source>
</evidence>
<name>A0ABY1PY72_9BACT</name>
<dbReference type="InterPro" id="IPR016040">
    <property type="entry name" value="NAD(P)-bd_dom"/>
</dbReference>
<dbReference type="Proteomes" id="UP001158067">
    <property type="component" value="Unassembled WGS sequence"/>
</dbReference>
<keyword evidence="12" id="KW-1185">Reference proteome</keyword>
<sequence>MKILVTGGAGYIGSHTCLELLEAGHELTAIDDLSNSSKESLRRVEKLTGKKVDLRCFSLLDGEQTLAVLKEVQPDAVIHFAAMKAVGESVEYPLRYYKNNVSGTINLIEAMQTAGCKNLVYSSSCTVYGEPTKLPLTEDHPTATAESPYGWTKLMTEQIMRDVHVSDSSMNFTLLRYFNPVGAHASGDIGEDPNGIPNNLLPFITQVAVGKLAKLNIFGDDYETRDGTCIRDYIHVVDLAKAHVSAVEQVVAKQPGVVTYNLGTGTGSTVLEMVHAFEAASGKKLPYEIAPRRAGDIVAAYADPTKAKEELGWATTLDVNDMCRDSWRWQSQNPNGYEAS</sequence>
<evidence type="ECO:0000256" key="7">
    <source>
        <dbReference type="ARBA" id="ARBA00023027"/>
    </source>
</evidence>
<comment type="cofactor">
    <cofactor evidence="2 9">
        <name>NAD(+)</name>
        <dbReference type="ChEBI" id="CHEBI:57540"/>
    </cofactor>
</comment>
<gene>
    <name evidence="11" type="ORF">SAMN06265222_10399</name>
</gene>
<evidence type="ECO:0000256" key="3">
    <source>
        <dbReference type="ARBA" id="ARBA00004947"/>
    </source>
</evidence>
<dbReference type="EMBL" id="FXUG01000003">
    <property type="protein sequence ID" value="SMP50459.1"/>
    <property type="molecule type" value="Genomic_DNA"/>
</dbReference>
<dbReference type="CDD" id="cd05247">
    <property type="entry name" value="UDP_G4E_1_SDR_e"/>
    <property type="match status" value="1"/>
</dbReference>
<evidence type="ECO:0000313" key="11">
    <source>
        <dbReference type="EMBL" id="SMP50459.1"/>
    </source>
</evidence>
<keyword evidence="7 9" id="KW-0520">NAD</keyword>
<dbReference type="Pfam" id="PF16363">
    <property type="entry name" value="GDP_Man_Dehyd"/>
    <property type="match status" value="1"/>
</dbReference>
<reference evidence="11 12" key="1">
    <citation type="submission" date="2017-05" db="EMBL/GenBank/DDBJ databases">
        <authorList>
            <person name="Varghese N."/>
            <person name="Submissions S."/>
        </authorList>
    </citation>
    <scope>NUCLEOTIDE SEQUENCE [LARGE SCALE GENOMIC DNA]</scope>
    <source>
        <strain evidence="11 12">DSM 25457</strain>
    </source>
</reference>
<evidence type="ECO:0000256" key="6">
    <source>
        <dbReference type="ARBA" id="ARBA00018569"/>
    </source>
</evidence>
<dbReference type="Gene3D" id="3.90.25.10">
    <property type="entry name" value="UDP-galactose 4-epimerase, domain 1"/>
    <property type="match status" value="1"/>
</dbReference>
<evidence type="ECO:0000256" key="8">
    <source>
        <dbReference type="ARBA" id="ARBA00023235"/>
    </source>
</evidence>
<dbReference type="NCBIfam" id="NF007956">
    <property type="entry name" value="PRK10675.1"/>
    <property type="match status" value="1"/>
</dbReference>
<comment type="catalytic activity">
    <reaction evidence="1 9">
        <text>UDP-alpha-D-glucose = UDP-alpha-D-galactose</text>
        <dbReference type="Rhea" id="RHEA:22168"/>
        <dbReference type="ChEBI" id="CHEBI:58885"/>
        <dbReference type="ChEBI" id="CHEBI:66914"/>
        <dbReference type="EC" id="5.1.3.2"/>
    </reaction>
</comment>
<dbReference type="SUPFAM" id="SSF51735">
    <property type="entry name" value="NAD(P)-binding Rossmann-fold domains"/>
    <property type="match status" value="1"/>
</dbReference>
<comment type="caution">
    <text evidence="11">The sequence shown here is derived from an EMBL/GenBank/DDBJ whole genome shotgun (WGS) entry which is preliminary data.</text>
</comment>
<dbReference type="InterPro" id="IPR005886">
    <property type="entry name" value="UDP_G4E"/>
</dbReference>
<dbReference type="EC" id="5.1.3.2" evidence="5 9"/>
<dbReference type="Gene3D" id="3.40.50.720">
    <property type="entry name" value="NAD(P)-binding Rossmann-like Domain"/>
    <property type="match status" value="1"/>
</dbReference>
<evidence type="ECO:0000259" key="10">
    <source>
        <dbReference type="Pfam" id="PF16363"/>
    </source>
</evidence>
<dbReference type="RefSeq" id="WP_283431909.1">
    <property type="nucleotide sequence ID" value="NZ_CAWLDM010000001.1"/>
</dbReference>
<evidence type="ECO:0000256" key="5">
    <source>
        <dbReference type="ARBA" id="ARBA00013189"/>
    </source>
</evidence>
<comment type="similarity">
    <text evidence="4 9">Belongs to the NAD(P)-dependent epimerase/dehydratase family.</text>
</comment>
<accession>A0ABY1PY72</accession>
<organism evidence="11 12">
    <name type="scientific">Neorhodopirellula lusitana</name>
    <dbReference type="NCBI Taxonomy" id="445327"/>
    <lineage>
        <taxon>Bacteria</taxon>
        <taxon>Pseudomonadati</taxon>
        <taxon>Planctomycetota</taxon>
        <taxon>Planctomycetia</taxon>
        <taxon>Pirellulales</taxon>
        <taxon>Pirellulaceae</taxon>
        <taxon>Neorhodopirellula</taxon>
    </lineage>
</organism>
<evidence type="ECO:0000256" key="1">
    <source>
        <dbReference type="ARBA" id="ARBA00000083"/>
    </source>
</evidence>
<protein>
    <recommendedName>
        <fullName evidence="6 9">UDP-glucose 4-epimerase</fullName>
        <ecNumber evidence="5 9">5.1.3.2</ecNumber>
    </recommendedName>
</protein>
<evidence type="ECO:0000256" key="9">
    <source>
        <dbReference type="RuleBase" id="RU366046"/>
    </source>
</evidence>
<dbReference type="InterPro" id="IPR036291">
    <property type="entry name" value="NAD(P)-bd_dom_sf"/>
</dbReference>
<keyword evidence="8 9" id="KW-0413">Isomerase</keyword>
<feature type="domain" description="NAD(P)-binding" evidence="10">
    <location>
        <begin position="4"/>
        <end position="325"/>
    </location>
</feature>